<feature type="domain" description="Spermatogenesis-associated protein 6 N-terminal" evidence="4">
    <location>
        <begin position="3"/>
        <end position="128"/>
    </location>
</feature>
<feature type="compositionally biased region" description="Basic and acidic residues" evidence="3">
    <location>
        <begin position="282"/>
        <end position="293"/>
    </location>
</feature>
<dbReference type="Proteomes" id="UP000034805">
    <property type="component" value="Unassembled WGS sequence"/>
</dbReference>
<comment type="caution">
    <text evidence="5">The sequence shown here is derived from an EMBL/GenBank/DDBJ whole genome shotgun (WGS) entry which is preliminary data.</text>
</comment>
<evidence type="ECO:0000256" key="3">
    <source>
        <dbReference type="SAM" id="MobiDB-lite"/>
    </source>
</evidence>
<feature type="region of interest" description="Disordered" evidence="3">
    <location>
        <begin position="230"/>
        <end position="308"/>
    </location>
</feature>
<dbReference type="AlphaFoldDB" id="A0A0P7VC91"/>
<name>A0A0P7VC91_SCLFO</name>
<dbReference type="EMBL" id="JARO02002394">
    <property type="protein sequence ID" value="KPP72764.1"/>
    <property type="molecule type" value="Genomic_DNA"/>
</dbReference>
<keyword evidence="2" id="KW-0597">Phosphoprotein</keyword>
<dbReference type="InterPro" id="IPR042769">
    <property type="entry name" value="SPATA6_fam"/>
</dbReference>
<feature type="compositionally biased region" description="Low complexity" evidence="3">
    <location>
        <begin position="231"/>
        <end position="247"/>
    </location>
</feature>
<evidence type="ECO:0000256" key="1">
    <source>
        <dbReference type="ARBA" id="ARBA00006215"/>
    </source>
</evidence>
<accession>A0A0P7VC91</accession>
<reference evidence="5 6" key="1">
    <citation type="submission" date="2015-08" db="EMBL/GenBank/DDBJ databases">
        <title>The genome of the Asian arowana (Scleropages formosus).</title>
        <authorList>
            <person name="Tan M.H."/>
            <person name="Gan H.M."/>
            <person name="Croft L.J."/>
            <person name="Austin C.M."/>
        </authorList>
    </citation>
    <scope>NUCLEOTIDE SEQUENCE [LARGE SCALE GENOMIC DNA]</scope>
    <source>
        <strain evidence="5">Aro1</strain>
    </source>
</reference>
<proteinExistence type="inferred from homology"/>
<comment type="similarity">
    <text evidence="1">Belongs to the SPATA6 family.</text>
</comment>
<dbReference type="Pfam" id="PF14909">
    <property type="entry name" value="SPATA6"/>
    <property type="match status" value="1"/>
</dbReference>
<dbReference type="STRING" id="113540.ENSSFOP00015075249"/>
<sequence>MDNVTCPGVLLPSHHDIYLSVCVLGQFHKTNCLPPIFPLLFHEKMVFQKVLDTTCFELIQLIPPEGEILATVEQNSRDFLYPDPTLSPRSSSHERKILMNRSSSFPVRLGFIVKGISPRVEFSTTSIIQDCSLKAQAPMSTPSSEKTRCSRRAAGVCRPELKAKQQAGPTCSYERPTVASQTRSLSPYTHRRMCQLSEDTRQRLSHLQLGPFKFKKESESLPPFVVPRMLSSSTNESSVSHHTSSPKSFRRSWAASSTVDHTDDPSLLGSYRPKLARGHRSSLKERRSPGEASRHRHTSPPTAGFLAAHSTPLSGVKITQSPLLSRSSLRESERAQREFSGHLNSDAFWSKRAAQYTGQSRRAVFEDSLGRVYKDLYNSITNTS</sequence>
<dbReference type="GO" id="GO:0032027">
    <property type="term" value="F:myosin light chain binding"/>
    <property type="evidence" value="ECO:0007669"/>
    <property type="project" value="InterPro"/>
</dbReference>
<dbReference type="InterPro" id="IPR032732">
    <property type="entry name" value="SPATA6_N"/>
</dbReference>
<gene>
    <name evidence="5" type="ORF">Z043_108204</name>
</gene>
<dbReference type="GO" id="GO:0007283">
    <property type="term" value="P:spermatogenesis"/>
    <property type="evidence" value="ECO:0007669"/>
    <property type="project" value="InterPro"/>
</dbReference>
<evidence type="ECO:0000313" key="6">
    <source>
        <dbReference type="Proteomes" id="UP000034805"/>
    </source>
</evidence>
<dbReference type="PANTHER" id="PTHR16435">
    <property type="entry name" value="SPERMATOGENESIS-ASSOCIATED PROTEIN 6 SPATA6"/>
    <property type="match status" value="1"/>
</dbReference>
<organism evidence="5 6">
    <name type="scientific">Scleropages formosus</name>
    <name type="common">Asian bonytongue</name>
    <name type="synonym">Osteoglossum formosum</name>
    <dbReference type="NCBI Taxonomy" id="113540"/>
    <lineage>
        <taxon>Eukaryota</taxon>
        <taxon>Metazoa</taxon>
        <taxon>Chordata</taxon>
        <taxon>Craniata</taxon>
        <taxon>Vertebrata</taxon>
        <taxon>Euteleostomi</taxon>
        <taxon>Actinopterygii</taxon>
        <taxon>Neopterygii</taxon>
        <taxon>Teleostei</taxon>
        <taxon>Osteoglossocephala</taxon>
        <taxon>Osteoglossomorpha</taxon>
        <taxon>Osteoglossiformes</taxon>
        <taxon>Osteoglossidae</taxon>
        <taxon>Scleropages</taxon>
    </lineage>
</organism>
<protein>
    <recommendedName>
        <fullName evidence="4">Spermatogenesis-associated protein 6 N-terminal domain-containing protein</fullName>
    </recommendedName>
</protein>
<dbReference type="GO" id="GO:0120212">
    <property type="term" value="C:sperm head-tail coupling apparatus"/>
    <property type="evidence" value="ECO:0007669"/>
    <property type="project" value="InterPro"/>
</dbReference>
<evidence type="ECO:0000259" key="4">
    <source>
        <dbReference type="Pfam" id="PF14909"/>
    </source>
</evidence>
<evidence type="ECO:0000256" key="2">
    <source>
        <dbReference type="ARBA" id="ARBA00022553"/>
    </source>
</evidence>
<dbReference type="PANTHER" id="PTHR16435:SF3">
    <property type="entry name" value="SPERMATOGENESIS-ASSOCIATED PROTEIN 6"/>
    <property type="match status" value="1"/>
</dbReference>
<evidence type="ECO:0000313" key="5">
    <source>
        <dbReference type="EMBL" id="KPP72764.1"/>
    </source>
</evidence>